<keyword evidence="1" id="KW-0812">Transmembrane</keyword>
<protein>
    <submittedName>
        <fullName evidence="2">Uncharacterized protein</fullName>
    </submittedName>
</protein>
<dbReference type="EMBL" id="AB996600">
    <property type="protein sequence ID" value="BAS01605.1"/>
    <property type="molecule type" value="Genomic_DNA"/>
</dbReference>
<keyword evidence="2" id="KW-0542">Nucleomorph</keyword>
<keyword evidence="1" id="KW-0472">Membrane</keyword>
<evidence type="ECO:0000313" key="2">
    <source>
        <dbReference type="EMBL" id="BAS01457.1"/>
    </source>
</evidence>
<keyword evidence="1" id="KW-1133">Transmembrane helix</keyword>
<reference evidence="2" key="1">
    <citation type="journal article" date="2015" name="Genome Biol. Evol.">
        <title>Nucleomorph Genome Sequences of Two Chlorarachniophytes, Amorphochlora amoebiformis and Lotharella vacuolata.</title>
        <authorList>
            <person name="Suzuki S."/>
            <person name="Shirato S."/>
            <person name="Hirakawa Y."/>
            <person name="Ishida K."/>
        </authorList>
    </citation>
    <scope>NUCLEOTIDE SEQUENCE</scope>
    <source>
        <strain evidence="2">CCMP240</strain>
    </source>
</reference>
<evidence type="ECO:0000256" key="1">
    <source>
        <dbReference type="SAM" id="Phobius"/>
    </source>
</evidence>
<dbReference type="EMBL" id="AB996599">
    <property type="protein sequence ID" value="BAS01457.1"/>
    <property type="molecule type" value="Genomic_DNA"/>
</dbReference>
<proteinExistence type="predicted"/>
<organism evidence="2">
    <name type="scientific">Lotharella vacuolata</name>
    <dbReference type="NCBI Taxonomy" id="74820"/>
    <lineage>
        <taxon>Eukaryota</taxon>
        <taxon>Sar</taxon>
        <taxon>Rhizaria</taxon>
        <taxon>Cercozoa</taxon>
        <taxon>Chlorarachniophyceae</taxon>
        <taxon>Lotharella</taxon>
    </lineage>
</organism>
<dbReference type="AlphaFoldDB" id="A0A0H5BKY0"/>
<feature type="transmembrane region" description="Helical" evidence="1">
    <location>
        <begin position="29"/>
        <end position="50"/>
    </location>
</feature>
<name>A0A0H5BKY0_9EUKA</name>
<accession>A0A0H5BKY0</accession>
<geneLocation type="nucleomorph" evidence="2"/>
<sequence>MNLPRKRPSNIINYVSSGNILYFMKLIKYLTWFLVVSIFTALQWGFYWVVNICNSIVCVNTLINKNNSV</sequence>